<dbReference type="InterPro" id="IPR029016">
    <property type="entry name" value="GAF-like_dom_sf"/>
</dbReference>
<keyword evidence="7" id="KW-0902">Two-component regulatory system</keyword>
<dbReference type="CDD" id="cd00082">
    <property type="entry name" value="HisKA"/>
    <property type="match status" value="1"/>
</dbReference>
<feature type="region of interest" description="Disordered" evidence="10">
    <location>
        <begin position="882"/>
        <end position="907"/>
    </location>
</feature>
<dbReference type="InterPro" id="IPR003594">
    <property type="entry name" value="HATPase_dom"/>
</dbReference>
<dbReference type="InterPro" id="IPR003661">
    <property type="entry name" value="HisK_dim/P_dom"/>
</dbReference>
<keyword evidence="11" id="KW-0472">Membrane</keyword>
<reference evidence="15 16" key="1">
    <citation type="submission" date="2017-10" db="EMBL/GenBank/DDBJ databases">
        <title>Complete genome sequence of Paracoccus yeei TT13 isolated from human skin.</title>
        <authorList>
            <person name="Lee K."/>
            <person name="Lim J.Y."/>
            <person name="Hwang I."/>
        </authorList>
    </citation>
    <scope>NUCLEOTIDE SEQUENCE [LARGE SCALE GENOMIC DNA]</scope>
    <source>
        <strain evidence="15 16">TT13</strain>
        <plasmid evidence="16">Plasmid ptt13-3</plasmid>
    </source>
</reference>
<dbReference type="EC" id="2.7.13.3" evidence="3"/>
<sequence length="1039" mass="112371">MSRLAGPTNGEDIVNRRQLSLSLSMQFALVMLSFVLIVATISGFGYFAVRTLTSAQDRVRDVTNGLTAIETTERAMLAREIALVQALVIRTPEGRASFDKANDDANAALETLLSLPAPNAQALTDAIALQTASTQWLNEQALPLLKRASEKGVRPGALLAGYLAQSPLGGSTQIPSESIFRLKGLVADMLHQARLDRDQAMQRMHNLAAIAALMVVLAALAAFVILHRRISHPLRLLAIAMGRLAQDDRTVPIPFQDRKDEIGAMGRLLLVFRNLASARAEDLEVRGALTRLSAAVQAQDDLRGFAQAALSALARELGAEVAVFFSYDAAGDKLWRFATYGYCAKEGTPNAYAMGEGLIGQVARDRQVRVLADLPDDYVKVHSGTGEGQARLVLLTPVLLRDRLIGVMEFAALRPFASVYRRILDEAIEVVARPLENLERALETRELLNQSQRQTEELQAAEEELLAQQEELQATNAELACRTGQLEETQKEALARAEELERTSQFKSRFLANMSHELRTPLNSMLILAQDLASNAEGNLQSDQIEAAEVIHASGISLLRLINEILDLSKIEAGKIEVHREPMAARRLVQTLEHSFRPLAAQKGVDFSISCADGLPEILHTDPGRLEQVANNLIGNALKFTRHGRVQVRLAPEDGGRSLSMVVSDTGIGIPAEKLESIFQPFEQVDGSTHRQFGGTGLGLAISRQLAMLLGGGLTVESTLGQGSVFRLKIPIAAEAGPSAEPAPPPLAPVPRQGRGRRVLVVEDDSGTQKALLQLMARARIEARAALTAEEALELCRTQAFDCMILDIGLPGLSGFDLLEQLAQMGRSVPVVIYSARDIQPNEILRLRAHTDSIVLKGEHSEKRLLDEVEAFLGAATAPTMPAKAESGTEAAPPPAPPPAPTPAAQIADNGAPLGCKLLLADDDMRNIYALAKVLRARGCEVVLAQDGEKAMAELKAHPDIQVVLMDMMMPNMDGYEATQAIRAAGGAWKTLPIIALTARAMKDDRDRCIAAGATDYMTKPVDIPQLVAKIRARLDNAT</sequence>
<dbReference type="PROSITE" id="PS50109">
    <property type="entry name" value="HIS_KIN"/>
    <property type="match status" value="1"/>
</dbReference>
<evidence type="ECO:0000256" key="2">
    <source>
        <dbReference type="ARBA" id="ARBA00004370"/>
    </source>
</evidence>
<dbReference type="SMART" id="SM00304">
    <property type="entry name" value="HAMP"/>
    <property type="match status" value="1"/>
</dbReference>
<feature type="transmembrane region" description="Helical" evidence="11">
    <location>
        <begin position="207"/>
        <end position="226"/>
    </location>
</feature>
<keyword evidence="15" id="KW-0614">Plasmid</keyword>
<gene>
    <name evidence="15" type="ORF">PYTT13_20390</name>
</gene>
<feature type="compositionally biased region" description="Pro residues" evidence="10">
    <location>
        <begin position="892"/>
        <end position="902"/>
    </location>
</feature>
<proteinExistence type="predicted"/>
<keyword evidence="6" id="KW-0418">Kinase</keyword>
<dbReference type="CDD" id="cd17546">
    <property type="entry name" value="REC_hyHK_CKI1_RcsC-like"/>
    <property type="match status" value="1"/>
</dbReference>
<evidence type="ECO:0000256" key="4">
    <source>
        <dbReference type="ARBA" id="ARBA00022553"/>
    </source>
</evidence>
<evidence type="ECO:0000259" key="12">
    <source>
        <dbReference type="PROSITE" id="PS50109"/>
    </source>
</evidence>
<evidence type="ECO:0000313" key="15">
    <source>
        <dbReference type="EMBL" id="ATQ58211.1"/>
    </source>
</evidence>
<evidence type="ECO:0000256" key="8">
    <source>
        <dbReference type="PROSITE-ProRule" id="PRU00169"/>
    </source>
</evidence>
<dbReference type="Gene3D" id="3.30.450.40">
    <property type="match status" value="1"/>
</dbReference>
<dbReference type="Gene3D" id="3.40.50.2300">
    <property type="match status" value="2"/>
</dbReference>
<dbReference type="SMART" id="SM00448">
    <property type="entry name" value="REC"/>
    <property type="match status" value="2"/>
</dbReference>
<organism evidence="15 16">
    <name type="scientific">Paracoccus yeei</name>
    <dbReference type="NCBI Taxonomy" id="147645"/>
    <lineage>
        <taxon>Bacteria</taxon>
        <taxon>Pseudomonadati</taxon>
        <taxon>Pseudomonadota</taxon>
        <taxon>Alphaproteobacteria</taxon>
        <taxon>Rhodobacterales</taxon>
        <taxon>Paracoccaceae</taxon>
        <taxon>Paracoccus</taxon>
    </lineage>
</organism>
<dbReference type="GO" id="GO:0016020">
    <property type="term" value="C:membrane"/>
    <property type="evidence" value="ECO:0007669"/>
    <property type="project" value="UniProtKB-SubCell"/>
</dbReference>
<keyword evidence="11" id="KW-1133">Transmembrane helix</keyword>
<feature type="domain" description="HAMP" evidence="14">
    <location>
        <begin position="228"/>
        <end position="281"/>
    </location>
</feature>
<evidence type="ECO:0000259" key="14">
    <source>
        <dbReference type="PROSITE" id="PS50885"/>
    </source>
</evidence>
<dbReference type="InterPro" id="IPR036890">
    <property type="entry name" value="HATPase_C_sf"/>
</dbReference>
<geneLocation type="plasmid" evidence="16">
    <name>ptt13-3</name>
</geneLocation>
<dbReference type="Pfam" id="PF00672">
    <property type="entry name" value="HAMP"/>
    <property type="match status" value="1"/>
</dbReference>
<dbReference type="PROSITE" id="PS50110">
    <property type="entry name" value="RESPONSE_REGULATORY"/>
    <property type="match status" value="2"/>
</dbReference>
<dbReference type="SUPFAM" id="SSF47384">
    <property type="entry name" value="Homodimeric domain of signal transducing histidine kinase"/>
    <property type="match status" value="1"/>
</dbReference>
<feature type="domain" description="Response regulatory" evidence="13">
    <location>
        <begin position="917"/>
        <end position="1035"/>
    </location>
</feature>
<dbReference type="InterPro" id="IPR003018">
    <property type="entry name" value="GAF"/>
</dbReference>
<feature type="coiled-coil region" evidence="9">
    <location>
        <begin position="435"/>
        <end position="503"/>
    </location>
</feature>
<dbReference type="Gene3D" id="3.30.565.10">
    <property type="entry name" value="Histidine kinase-like ATPase, C-terminal domain"/>
    <property type="match status" value="1"/>
</dbReference>
<dbReference type="InterPro" id="IPR003660">
    <property type="entry name" value="HAMP_dom"/>
</dbReference>
<feature type="transmembrane region" description="Helical" evidence="11">
    <location>
        <begin position="27"/>
        <end position="49"/>
    </location>
</feature>
<dbReference type="SUPFAM" id="SSF158472">
    <property type="entry name" value="HAMP domain-like"/>
    <property type="match status" value="1"/>
</dbReference>
<dbReference type="SMART" id="SM00388">
    <property type="entry name" value="HisKA"/>
    <property type="match status" value="1"/>
</dbReference>
<dbReference type="SUPFAM" id="SSF52172">
    <property type="entry name" value="CheY-like"/>
    <property type="match status" value="2"/>
</dbReference>
<dbReference type="EMBL" id="CP024425">
    <property type="protein sequence ID" value="ATQ58211.1"/>
    <property type="molecule type" value="Genomic_DNA"/>
</dbReference>
<evidence type="ECO:0000256" key="3">
    <source>
        <dbReference type="ARBA" id="ARBA00012438"/>
    </source>
</evidence>
<comment type="subcellular location">
    <subcellularLocation>
        <location evidence="2">Membrane</location>
    </subcellularLocation>
</comment>
<evidence type="ECO:0000256" key="6">
    <source>
        <dbReference type="ARBA" id="ARBA00022777"/>
    </source>
</evidence>
<dbReference type="InterPro" id="IPR004358">
    <property type="entry name" value="Sig_transdc_His_kin-like_C"/>
</dbReference>
<dbReference type="Gene3D" id="6.10.340.10">
    <property type="match status" value="1"/>
</dbReference>
<dbReference type="Proteomes" id="UP000229314">
    <property type="component" value="Plasmid pTT13-3"/>
</dbReference>
<feature type="domain" description="Histidine kinase" evidence="12">
    <location>
        <begin position="513"/>
        <end position="734"/>
    </location>
</feature>
<dbReference type="PANTHER" id="PTHR45339">
    <property type="entry name" value="HYBRID SIGNAL TRANSDUCTION HISTIDINE KINASE J"/>
    <property type="match status" value="1"/>
</dbReference>
<keyword evidence="9" id="KW-0175">Coiled coil</keyword>
<dbReference type="Pfam" id="PF00072">
    <property type="entry name" value="Response_reg"/>
    <property type="match status" value="2"/>
</dbReference>
<dbReference type="Pfam" id="PF02518">
    <property type="entry name" value="HATPase_c"/>
    <property type="match status" value="1"/>
</dbReference>
<keyword evidence="4 8" id="KW-0597">Phosphoprotein</keyword>
<evidence type="ECO:0000256" key="9">
    <source>
        <dbReference type="SAM" id="Coils"/>
    </source>
</evidence>
<evidence type="ECO:0000259" key="13">
    <source>
        <dbReference type="PROSITE" id="PS50110"/>
    </source>
</evidence>
<dbReference type="SMART" id="SM00387">
    <property type="entry name" value="HATPase_c"/>
    <property type="match status" value="1"/>
</dbReference>
<dbReference type="InterPro" id="IPR005467">
    <property type="entry name" value="His_kinase_dom"/>
</dbReference>
<comment type="catalytic activity">
    <reaction evidence="1">
        <text>ATP + protein L-histidine = ADP + protein N-phospho-L-histidine.</text>
        <dbReference type="EC" id="2.7.13.3"/>
    </reaction>
</comment>
<dbReference type="PROSITE" id="PS50885">
    <property type="entry name" value="HAMP"/>
    <property type="match status" value="1"/>
</dbReference>
<dbReference type="CDD" id="cd16922">
    <property type="entry name" value="HATPase_EvgS-ArcB-TorS-like"/>
    <property type="match status" value="1"/>
</dbReference>
<dbReference type="Pfam" id="PF00512">
    <property type="entry name" value="HisKA"/>
    <property type="match status" value="1"/>
</dbReference>
<dbReference type="InterPro" id="IPR011006">
    <property type="entry name" value="CheY-like_superfamily"/>
</dbReference>
<dbReference type="PRINTS" id="PR00344">
    <property type="entry name" value="BCTRLSENSOR"/>
</dbReference>
<dbReference type="InterPro" id="IPR036097">
    <property type="entry name" value="HisK_dim/P_sf"/>
</dbReference>
<dbReference type="FunFam" id="3.30.565.10:FF:000010">
    <property type="entry name" value="Sensor histidine kinase RcsC"/>
    <property type="match status" value="1"/>
</dbReference>
<feature type="domain" description="Response regulatory" evidence="13">
    <location>
        <begin position="758"/>
        <end position="872"/>
    </location>
</feature>
<accession>A0A2D2C6T6</accession>
<dbReference type="SUPFAM" id="SSF55874">
    <property type="entry name" value="ATPase domain of HSP90 chaperone/DNA topoisomerase II/histidine kinase"/>
    <property type="match status" value="1"/>
</dbReference>
<feature type="modified residue" description="4-aspartylphosphate" evidence="8">
    <location>
        <position position="807"/>
    </location>
</feature>
<evidence type="ECO:0000256" key="7">
    <source>
        <dbReference type="ARBA" id="ARBA00023012"/>
    </source>
</evidence>
<protein>
    <recommendedName>
        <fullName evidence="3">histidine kinase</fullName>
        <ecNumber evidence="3">2.7.13.3</ecNumber>
    </recommendedName>
</protein>
<dbReference type="SMART" id="SM00065">
    <property type="entry name" value="GAF"/>
    <property type="match status" value="1"/>
</dbReference>
<evidence type="ECO:0000313" key="16">
    <source>
        <dbReference type="Proteomes" id="UP000229314"/>
    </source>
</evidence>
<dbReference type="SUPFAM" id="SSF55781">
    <property type="entry name" value="GAF domain-like"/>
    <property type="match status" value="1"/>
</dbReference>
<name>A0A2D2C6T6_9RHOB</name>
<evidence type="ECO:0000256" key="11">
    <source>
        <dbReference type="SAM" id="Phobius"/>
    </source>
</evidence>
<evidence type="ECO:0000256" key="5">
    <source>
        <dbReference type="ARBA" id="ARBA00022679"/>
    </source>
</evidence>
<feature type="modified residue" description="4-aspartylphosphate" evidence="8">
    <location>
        <position position="967"/>
    </location>
</feature>
<dbReference type="CDD" id="cd00156">
    <property type="entry name" value="REC"/>
    <property type="match status" value="1"/>
</dbReference>
<dbReference type="PANTHER" id="PTHR45339:SF3">
    <property type="entry name" value="HISTIDINE KINASE"/>
    <property type="match status" value="1"/>
</dbReference>
<keyword evidence="5" id="KW-0808">Transferase</keyword>
<dbReference type="GO" id="GO:0000155">
    <property type="term" value="F:phosphorelay sensor kinase activity"/>
    <property type="evidence" value="ECO:0007669"/>
    <property type="project" value="InterPro"/>
</dbReference>
<keyword evidence="11" id="KW-0812">Transmembrane</keyword>
<evidence type="ECO:0000256" key="1">
    <source>
        <dbReference type="ARBA" id="ARBA00000085"/>
    </source>
</evidence>
<dbReference type="Gene3D" id="1.10.287.130">
    <property type="match status" value="1"/>
</dbReference>
<dbReference type="InterPro" id="IPR001789">
    <property type="entry name" value="Sig_transdc_resp-reg_receiver"/>
</dbReference>
<evidence type="ECO:0000256" key="10">
    <source>
        <dbReference type="SAM" id="MobiDB-lite"/>
    </source>
</evidence>
<dbReference type="AlphaFoldDB" id="A0A2D2C6T6"/>
<dbReference type="Pfam" id="PF13185">
    <property type="entry name" value="GAF_2"/>
    <property type="match status" value="1"/>
</dbReference>